<dbReference type="OrthoDB" id="412748at2759"/>
<accession>A0A6V7UB84</accession>
<gene>
    <name evidence="1" type="ORF">MENT_LOCUS10734</name>
</gene>
<dbReference type="Proteomes" id="UP000580250">
    <property type="component" value="Unassembled WGS sequence"/>
</dbReference>
<proteinExistence type="predicted"/>
<sequence length="192" mass="22027">MSIITPGFPEQNTTFNVNKFTLKMIVGEIEIGFTLINQESTNVWNELIAPLDWKNHYTFFILILCRAGEFEKGYCNGQRVLLRTYLYNWEKEYEQYDLIITSHLIPNYEENVNCLNTTNDGFISCKLWIVGVNLNSVTINALAIQGIDIDIGQILKIDGTFKHSLTKPESLYSVYTNSDNLGQTLGTFDIYE</sequence>
<dbReference type="AlphaFoldDB" id="A0A6V7UB84"/>
<reference evidence="1 2" key="1">
    <citation type="submission" date="2020-08" db="EMBL/GenBank/DDBJ databases">
        <authorList>
            <person name="Koutsovoulos G."/>
            <person name="Danchin GJ E."/>
        </authorList>
    </citation>
    <scope>NUCLEOTIDE SEQUENCE [LARGE SCALE GENOMIC DNA]</scope>
</reference>
<organism evidence="1 2">
    <name type="scientific">Meloidogyne enterolobii</name>
    <name type="common">Root-knot nematode worm</name>
    <name type="synonym">Meloidogyne mayaguensis</name>
    <dbReference type="NCBI Taxonomy" id="390850"/>
    <lineage>
        <taxon>Eukaryota</taxon>
        <taxon>Metazoa</taxon>
        <taxon>Ecdysozoa</taxon>
        <taxon>Nematoda</taxon>
        <taxon>Chromadorea</taxon>
        <taxon>Rhabditida</taxon>
        <taxon>Tylenchina</taxon>
        <taxon>Tylenchomorpha</taxon>
        <taxon>Tylenchoidea</taxon>
        <taxon>Meloidogynidae</taxon>
        <taxon>Meloidogyninae</taxon>
        <taxon>Meloidogyne</taxon>
    </lineage>
</organism>
<evidence type="ECO:0000313" key="1">
    <source>
        <dbReference type="EMBL" id="CAD2152359.1"/>
    </source>
</evidence>
<dbReference type="SUPFAM" id="SSF81631">
    <property type="entry name" value="PAP/OAS1 substrate-binding domain"/>
    <property type="match status" value="1"/>
</dbReference>
<name>A0A6V7UB84_MELEN</name>
<dbReference type="EMBL" id="CAJEWN010000050">
    <property type="protein sequence ID" value="CAD2152359.1"/>
    <property type="molecule type" value="Genomic_DNA"/>
</dbReference>
<dbReference type="Gene3D" id="1.10.1410.10">
    <property type="match status" value="1"/>
</dbReference>
<evidence type="ECO:0000313" key="2">
    <source>
        <dbReference type="Proteomes" id="UP000580250"/>
    </source>
</evidence>
<comment type="caution">
    <text evidence="1">The sequence shown here is derived from an EMBL/GenBank/DDBJ whole genome shotgun (WGS) entry which is preliminary data.</text>
</comment>
<protein>
    <submittedName>
        <fullName evidence="1">Uncharacterized protein</fullName>
    </submittedName>
</protein>